<proteinExistence type="predicted"/>
<dbReference type="RefSeq" id="WP_382037918.1">
    <property type="nucleotide sequence ID" value="NZ_JBHSKJ010000003.1"/>
</dbReference>
<reference evidence="2" key="1">
    <citation type="journal article" date="2019" name="Int. J. Syst. Evol. Microbiol.">
        <title>The Global Catalogue of Microorganisms (GCM) 10K type strain sequencing project: providing services to taxonomists for standard genome sequencing and annotation.</title>
        <authorList>
            <consortium name="The Broad Institute Genomics Platform"/>
            <consortium name="The Broad Institute Genome Sequencing Center for Infectious Disease"/>
            <person name="Wu L."/>
            <person name="Ma J."/>
        </authorList>
    </citation>
    <scope>NUCLEOTIDE SEQUENCE [LARGE SCALE GENOMIC DNA]</scope>
    <source>
        <strain evidence="2">CGMCC 4.1641</strain>
    </source>
</reference>
<sequence length="115" mass="12569">MLKTFKQMNAPFEEVNVAARDDLYLLDDRDLLIRLMQRTGSGQRVTVRDLAERASVAVGTVGNLTSGAQQWVTYPTARAISNAIGVDLPILFVRSGRAVPVSEAEATPLLRRTAV</sequence>
<evidence type="ECO:0008006" key="3">
    <source>
        <dbReference type="Google" id="ProtNLM"/>
    </source>
</evidence>
<accession>A0ABV9ZS36</accession>
<dbReference type="SUPFAM" id="SSF47413">
    <property type="entry name" value="lambda repressor-like DNA-binding domains"/>
    <property type="match status" value="1"/>
</dbReference>
<dbReference type="EMBL" id="JBHSKJ010000003">
    <property type="protein sequence ID" value="MFC5144228.1"/>
    <property type="molecule type" value="Genomic_DNA"/>
</dbReference>
<keyword evidence="2" id="KW-1185">Reference proteome</keyword>
<gene>
    <name evidence="1" type="ORF">ACFPP6_05950</name>
</gene>
<name>A0ABV9ZS36_9ACTN</name>
<comment type="caution">
    <text evidence="1">The sequence shown here is derived from an EMBL/GenBank/DDBJ whole genome shotgun (WGS) entry which is preliminary data.</text>
</comment>
<protein>
    <recommendedName>
        <fullName evidence="3">HTH cro/C1-type domain-containing protein</fullName>
    </recommendedName>
</protein>
<organism evidence="1 2">
    <name type="scientific">Streptomyces aureoversilis</name>
    <dbReference type="NCBI Taxonomy" id="67277"/>
    <lineage>
        <taxon>Bacteria</taxon>
        <taxon>Bacillati</taxon>
        <taxon>Actinomycetota</taxon>
        <taxon>Actinomycetes</taxon>
        <taxon>Kitasatosporales</taxon>
        <taxon>Streptomycetaceae</taxon>
        <taxon>Streptomyces</taxon>
    </lineage>
</organism>
<evidence type="ECO:0000313" key="2">
    <source>
        <dbReference type="Proteomes" id="UP001596222"/>
    </source>
</evidence>
<dbReference type="Gene3D" id="1.10.260.40">
    <property type="entry name" value="lambda repressor-like DNA-binding domains"/>
    <property type="match status" value="1"/>
</dbReference>
<dbReference type="InterPro" id="IPR010982">
    <property type="entry name" value="Lambda_DNA-bd_dom_sf"/>
</dbReference>
<dbReference type="Proteomes" id="UP001596222">
    <property type="component" value="Unassembled WGS sequence"/>
</dbReference>
<evidence type="ECO:0000313" key="1">
    <source>
        <dbReference type="EMBL" id="MFC5144228.1"/>
    </source>
</evidence>